<protein>
    <submittedName>
        <fullName evidence="1">Uncharacterized protein</fullName>
    </submittedName>
</protein>
<dbReference type="EMBL" id="NCXO01000001">
    <property type="protein sequence ID" value="OSC35947.1"/>
    <property type="molecule type" value="Genomic_DNA"/>
</dbReference>
<dbReference type="AlphaFoldDB" id="A0A7I7SCF3"/>
<reference evidence="1 2" key="1">
    <citation type="submission" date="2017-04" db="EMBL/GenBank/DDBJ databases">
        <title>The new phylogeny of genus Mycobacterium.</title>
        <authorList>
            <person name="Tortoli E."/>
            <person name="Trovato A."/>
            <person name="Cirillo D.M."/>
        </authorList>
    </citation>
    <scope>NUCLEOTIDE SEQUENCE [LARGE SCALE GENOMIC DNA]</scope>
    <source>
        <strain evidence="1 2">KCTC 19819</strain>
    </source>
</reference>
<organism evidence="1 2">
    <name type="scientific">Mycolicibacillus koreensis</name>
    <dbReference type="NCBI Taxonomy" id="1069220"/>
    <lineage>
        <taxon>Bacteria</taxon>
        <taxon>Bacillati</taxon>
        <taxon>Actinomycetota</taxon>
        <taxon>Actinomycetes</taxon>
        <taxon>Mycobacteriales</taxon>
        <taxon>Mycobacteriaceae</taxon>
        <taxon>Mycolicibacillus</taxon>
    </lineage>
</organism>
<gene>
    <name evidence="1" type="ORF">B8W67_00100</name>
</gene>
<sequence length="192" mass="19945">MSLRFALQPRGVQFVVLAVLSGALWAVLFTLVPPRGHGWSDGCSTAIAASCFGVAVSACLLSMNRGRHRSIAAAVAGLSAAERSAAIAAITTGVVPQDPAVRGSAVRLGTAYLGDRRPDRMRRDRRRAVLTAVVLGATGVVATLLGYLKVNTGFYLAIVVAVAVAAQLAVVHRQRVQNILALKSAESAESDG</sequence>
<accession>A0A7I7SCF3</accession>
<dbReference type="Proteomes" id="UP000193577">
    <property type="component" value="Unassembled WGS sequence"/>
</dbReference>
<keyword evidence="2" id="KW-1185">Reference proteome</keyword>
<proteinExistence type="predicted"/>
<comment type="caution">
    <text evidence="1">The sequence shown here is derived from an EMBL/GenBank/DDBJ whole genome shotgun (WGS) entry which is preliminary data.</text>
</comment>
<evidence type="ECO:0000313" key="1">
    <source>
        <dbReference type="EMBL" id="OSC35947.1"/>
    </source>
</evidence>
<name>A0A7I7SCF3_9MYCO</name>
<evidence type="ECO:0000313" key="2">
    <source>
        <dbReference type="Proteomes" id="UP000193577"/>
    </source>
</evidence>